<keyword evidence="4 7" id="KW-0812">Transmembrane</keyword>
<evidence type="ECO:0000256" key="3">
    <source>
        <dbReference type="ARBA" id="ARBA00022475"/>
    </source>
</evidence>
<evidence type="ECO:0000256" key="4">
    <source>
        <dbReference type="ARBA" id="ARBA00022692"/>
    </source>
</evidence>
<evidence type="ECO:0000313" key="8">
    <source>
        <dbReference type="EMBL" id="MFC6438930.1"/>
    </source>
</evidence>
<feature type="transmembrane region" description="Helical" evidence="7">
    <location>
        <begin position="237"/>
        <end position="258"/>
    </location>
</feature>
<organism evidence="8 9">
    <name type="scientific">Pseudobowmanella zhangzhouensis</name>
    <dbReference type="NCBI Taxonomy" id="1537679"/>
    <lineage>
        <taxon>Bacteria</taxon>
        <taxon>Pseudomonadati</taxon>
        <taxon>Pseudomonadota</taxon>
        <taxon>Gammaproteobacteria</taxon>
        <taxon>Alteromonadales</taxon>
        <taxon>Alteromonadaceae</taxon>
    </lineage>
</organism>
<dbReference type="Pfam" id="PF03994">
    <property type="entry name" value="DUF350"/>
    <property type="match status" value="2"/>
</dbReference>
<gene>
    <name evidence="8" type="ORF">ACFP85_02020</name>
</gene>
<feature type="transmembrane region" description="Helical" evidence="7">
    <location>
        <begin position="129"/>
        <end position="150"/>
    </location>
</feature>
<comment type="caution">
    <text evidence="8">The sequence shown here is derived from an EMBL/GenBank/DDBJ whole genome shotgun (WGS) entry which is preliminary data.</text>
</comment>
<dbReference type="PANTHER" id="PTHR40043">
    <property type="entry name" value="UPF0719 INNER MEMBRANE PROTEIN YJFL"/>
    <property type="match status" value="1"/>
</dbReference>
<feature type="transmembrane region" description="Helical" evidence="7">
    <location>
        <begin position="90"/>
        <end position="108"/>
    </location>
</feature>
<sequence>MQQILSQISLSGHDLTTMGLDLFLGLFILVLMRWAYSLWVRIDFREELARKDNFALGISIAGALLSIAMLITAVVSSFTMMAYQQMAIKLISYGLVGILLIKVGRVAHDRLVLSRFNKHDQIMQGNISIAFVDAAGAIAMALIVSSVLRWTRSIDINGLIAIASGFVVALTMILLTTRAVEHHYAANNQNDDMQDALVRGQFALAVRHAGQILGVSIAVSAGEHIIQYQPQAYVNNLLSWLLVATVLTITSVVLTLIAKRIVLFGINLVREVDHQHNVGIASIEMILSIGMAMLLRGVVSV</sequence>
<dbReference type="Proteomes" id="UP001596364">
    <property type="component" value="Unassembled WGS sequence"/>
</dbReference>
<feature type="transmembrane region" description="Helical" evidence="7">
    <location>
        <begin position="54"/>
        <end position="78"/>
    </location>
</feature>
<feature type="transmembrane region" description="Helical" evidence="7">
    <location>
        <begin position="22"/>
        <end position="42"/>
    </location>
</feature>
<dbReference type="RefSeq" id="WP_131259037.1">
    <property type="nucleotide sequence ID" value="NZ_JBHSUS010000001.1"/>
</dbReference>
<keyword evidence="9" id="KW-1185">Reference proteome</keyword>
<evidence type="ECO:0000256" key="1">
    <source>
        <dbReference type="ARBA" id="ARBA00004651"/>
    </source>
</evidence>
<evidence type="ECO:0000256" key="7">
    <source>
        <dbReference type="SAM" id="Phobius"/>
    </source>
</evidence>
<evidence type="ECO:0000256" key="2">
    <source>
        <dbReference type="ARBA" id="ARBA00005779"/>
    </source>
</evidence>
<keyword evidence="3" id="KW-1003">Cell membrane</keyword>
<keyword evidence="5 7" id="KW-1133">Transmembrane helix</keyword>
<feature type="transmembrane region" description="Helical" evidence="7">
    <location>
        <begin position="156"/>
        <end position="175"/>
    </location>
</feature>
<dbReference type="InterPro" id="IPR007140">
    <property type="entry name" value="DUF350"/>
</dbReference>
<accession>A0ABW1XFZ4</accession>
<name>A0ABW1XFZ4_9ALTE</name>
<evidence type="ECO:0000256" key="6">
    <source>
        <dbReference type="ARBA" id="ARBA00023136"/>
    </source>
</evidence>
<evidence type="ECO:0000256" key="5">
    <source>
        <dbReference type="ARBA" id="ARBA00022989"/>
    </source>
</evidence>
<comment type="subcellular location">
    <subcellularLocation>
        <location evidence="1">Cell membrane</location>
        <topology evidence="1">Multi-pass membrane protein</topology>
    </subcellularLocation>
</comment>
<dbReference type="PANTHER" id="PTHR40043:SF1">
    <property type="entry name" value="UPF0719 INNER MEMBRANE PROTEIN YJFL"/>
    <property type="match status" value="1"/>
</dbReference>
<comment type="similarity">
    <text evidence="2">Belongs to the UPF0719 family.</text>
</comment>
<feature type="transmembrane region" description="Helical" evidence="7">
    <location>
        <begin position="278"/>
        <end position="299"/>
    </location>
</feature>
<dbReference type="EMBL" id="JBHSUS010000001">
    <property type="protein sequence ID" value="MFC6438930.1"/>
    <property type="molecule type" value="Genomic_DNA"/>
</dbReference>
<evidence type="ECO:0000313" key="9">
    <source>
        <dbReference type="Proteomes" id="UP001596364"/>
    </source>
</evidence>
<reference evidence="9" key="1">
    <citation type="journal article" date="2019" name="Int. J. Syst. Evol. Microbiol.">
        <title>The Global Catalogue of Microorganisms (GCM) 10K type strain sequencing project: providing services to taxonomists for standard genome sequencing and annotation.</title>
        <authorList>
            <consortium name="The Broad Institute Genomics Platform"/>
            <consortium name="The Broad Institute Genome Sequencing Center for Infectious Disease"/>
            <person name="Wu L."/>
            <person name="Ma J."/>
        </authorList>
    </citation>
    <scope>NUCLEOTIDE SEQUENCE [LARGE SCALE GENOMIC DNA]</scope>
    <source>
        <strain evidence="9">CGMCC 1.16031</strain>
    </source>
</reference>
<proteinExistence type="inferred from homology"/>
<protein>
    <submittedName>
        <fullName evidence="8">DUF350 domain-containing protein</fullName>
    </submittedName>
</protein>
<keyword evidence="6 7" id="KW-0472">Membrane</keyword>